<dbReference type="InterPro" id="IPR001757">
    <property type="entry name" value="P_typ_ATPase"/>
</dbReference>
<evidence type="ECO:0000259" key="10">
    <source>
        <dbReference type="Pfam" id="PF00689"/>
    </source>
</evidence>
<evidence type="ECO:0000313" key="11">
    <source>
        <dbReference type="EMBL" id="CAE7041300.1"/>
    </source>
</evidence>
<feature type="transmembrane region" description="Helical" evidence="8">
    <location>
        <begin position="831"/>
        <end position="853"/>
    </location>
</feature>
<dbReference type="OrthoDB" id="116380at2759"/>
<dbReference type="Pfam" id="PF13246">
    <property type="entry name" value="Cation_ATPase"/>
    <property type="match status" value="1"/>
</dbReference>
<dbReference type="Pfam" id="PF00689">
    <property type="entry name" value="Cation_ATPase_C"/>
    <property type="match status" value="1"/>
</dbReference>
<dbReference type="InterPro" id="IPR036412">
    <property type="entry name" value="HAD-like_sf"/>
</dbReference>
<evidence type="ECO:0000256" key="6">
    <source>
        <dbReference type="ARBA" id="ARBA00022989"/>
    </source>
</evidence>
<dbReference type="InterPro" id="IPR050510">
    <property type="entry name" value="Cation_transp_ATPase_P-type"/>
</dbReference>
<dbReference type="Gene3D" id="3.40.1110.10">
    <property type="entry name" value="Calcium-transporting ATPase, cytoplasmic domain N"/>
    <property type="match status" value="1"/>
</dbReference>
<sequence length="893" mass="96516">MIRLLGYQGVLAEVCLLFVYQGEKDPVTPVILSLVILCTAALQCYTELQAESSMEALRNLQVAELVRTLRISDDGQRLDQNLPPTELVAGDIILLEPGQRVPADVRIIHCSSSTEVDNAALTGETIPEPRTASPEPSTVPAMEARCLAFFGTSVLKGTATCVVHATGDGTFLGQIANTMKKGSPRSSLEVQMESFVHLIAKVAGGVALCVLLANLLAPKLRTAPEILENCATALFTQVPEGLLPTVTFSLMIASSRMSRQQVIVKKLDAIESLGCASVFCSDKTGTLTTGEMTVQHVLVPDAAGASLFGALQLQAEVVRGDLRLQQLAAAALTNNSVQAGAGGAEVVGSPTEVAICRAAASMLGKPAREAVKFAAREDVVFEIPFNSENKWMLTVHRLREDSSFEVIVKGAPERVLQLCKANEKISGELRALMDKGLRVLALAARRLAPQDVPPKAEFQGACFNTCNFPVQDCDFLGFFAMEDPPRPGVSEAVQKSQAAGVKVVMVTGDHGDTAKAIALRLNILARVAKPSREGERFQVLHGTELDQHLPPDDSFVNLDPGSKEFWRQAVLHTRVFARVSPLHKRVIVQAYQQFGQQGFGDVVAMTGDGVNDAPALKQAEVGIAMGIRGTSVAQDAADIILLDDNFSSAIAGMEQGRLASENLQKSIMYTLCSKVPQVLPAFLEVFGLPEALAAVQVLLIDIGTDIWTAVAFAAQGPETSLMNRPPRHPRLERMMSPKILLYSYGYIGVLQAIFCWLMYFLATPDIGSLIRTHDALEDYTEEEKVLEKRGMTVYYWTLVLGQVAAALASTTKRQPLFGSGGYGFPNQTLNITLCCEVVLSLVVMHNSILMTAFEMESLPYWPSLMLPVVALFGILGAEELRKRFGLGFSFLQL</sequence>
<feature type="domain" description="P-type ATPase A" evidence="9">
    <location>
        <begin position="80"/>
        <end position="179"/>
    </location>
</feature>
<dbReference type="SFLD" id="SFLDG00002">
    <property type="entry name" value="C1.7:_P-type_atpase_like"/>
    <property type="match status" value="1"/>
</dbReference>
<dbReference type="GO" id="GO:0005391">
    <property type="term" value="F:P-type sodium:potassium-exchanging transporter activity"/>
    <property type="evidence" value="ECO:0007669"/>
    <property type="project" value="TreeGrafter"/>
</dbReference>
<reference evidence="11" key="1">
    <citation type="submission" date="2021-02" db="EMBL/GenBank/DDBJ databases">
        <authorList>
            <person name="Dougan E. K."/>
            <person name="Rhodes N."/>
            <person name="Thang M."/>
            <person name="Chan C."/>
        </authorList>
    </citation>
    <scope>NUCLEOTIDE SEQUENCE</scope>
</reference>
<feature type="domain" description="Cation-transporting P-type ATPase C-terminal" evidence="10">
    <location>
        <begin position="689"/>
        <end position="884"/>
    </location>
</feature>
<evidence type="ECO:0000256" key="4">
    <source>
        <dbReference type="ARBA" id="ARBA00022840"/>
    </source>
</evidence>
<keyword evidence="5" id="KW-1278">Translocase</keyword>
<dbReference type="SFLD" id="SFLDF00027">
    <property type="entry name" value="p-type_atpase"/>
    <property type="match status" value="1"/>
</dbReference>
<evidence type="ECO:0000259" key="9">
    <source>
        <dbReference type="Pfam" id="PF00122"/>
    </source>
</evidence>
<dbReference type="SUPFAM" id="SSF56784">
    <property type="entry name" value="HAD-like"/>
    <property type="match status" value="1"/>
</dbReference>
<dbReference type="InterPro" id="IPR023214">
    <property type="entry name" value="HAD_sf"/>
</dbReference>
<dbReference type="SUPFAM" id="SSF81665">
    <property type="entry name" value="Calcium ATPase, transmembrane domain M"/>
    <property type="match status" value="1"/>
</dbReference>
<evidence type="ECO:0000313" key="12">
    <source>
        <dbReference type="Proteomes" id="UP000604046"/>
    </source>
</evidence>
<dbReference type="PRINTS" id="PR00119">
    <property type="entry name" value="CATATPASE"/>
</dbReference>
<dbReference type="PANTHER" id="PTHR43294:SF20">
    <property type="entry name" value="P-TYPE ATPASE"/>
    <property type="match status" value="1"/>
</dbReference>
<dbReference type="PRINTS" id="PR00121">
    <property type="entry name" value="NAKATPASE"/>
</dbReference>
<dbReference type="PROSITE" id="PS00154">
    <property type="entry name" value="ATPASE_E1_E2"/>
    <property type="match status" value="1"/>
</dbReference>
<dbReference type="InterPro" id="IPR023298">
    <property type="entry name" value="ATPase_P-typ_TM_dom_sf"/>
</dbReference>
<feature type="transmembrane region" description="Helical" evidence="8">
    <location>
        <begin position="859"/>
        <end position="877"/>
    </location>
</feature>
<dbReference type="InterPro" id="IPR023299">
    <property type="entry name" value="ATPase_P-typ_cyto_dom_N"/>
</dbReference>
<keyword evidence="7 8" id="KW-0472">Membrane</keyword>
<evidence type="ECO:0000256" key="7">
    <source>
        <dbReference type="ARBA" id="ARBA00023136"/>
    </source>
</evidence>
<dbReference type="GO" id="GO:1902600">
    <property type="term" value="P:proton transmembrane transport"/>
    <property type="evidence" value="ECO:0007669"/>
    <property type="project" value="TreeGrafter"/>
</dbReference>
<proteinExistence type="predicted"/>
<dbReference type="InterPro" id="IPR018303">
    <property type="entry name" value="ATPase_P-typ_P_site"/>
</dbReference>
<dbReference type="SUPFAM" id="SSF81653">
    <property type="entry name" value="Calcium ATPase, transduction domain A"/>
    <property type="match status" value="1"/>
</dbReference>
<dbReference type="GO" id="GO:0005886">
    <property type="term" value="C:plasma membrane"/>
    <property type="evidence" value="ECO:0007669"/>
    <property type="project" value="TreeGrafter"/>
</dbReference>
<keyword evidence="2 8" id="KW-0812">Transmembrane</keyword>
<dbReference type="GO" id="GO:0016887">
    <property type="term" value="F:ATP hydrolysis activity"/>
    <property type="evidence" value="ECO:0007669"/>
    <property type="project" value="InterPro"/>
</dbReference>
<dbReference type="Gene3D" id="1.20.1110.10">
    <property type="entry name" value="Calcium-transporting ATPase, transmembrane domain"/>
    <property type="match status" value="1"/>
</dbReference>
<dbReference type="AlphaFoldDB" id="A0A812IL21"/>
<dbReference type="SFLD" id="SFLDS00003">
    <property type="entry name" value="Haloacid_Dehalogenase"/>
    <property type="match status" value="1"/>
</dbReference>
<evidence type="ECO:0000256" key="8">
    <source>
        <dbReference type="SAM" id="Phobius"/>
    </source>
</evidence>
<feature type="transmembrane region" description="Helical" evidence="8">
    <location>
        <begin position="793"/>
        <end position="810"/>
    </location>
</feature>
<evidence type="ECO:0000256" key="2">
    <source>
        <dbReference type="ARBA" id="ARBA00022692"/>
    </source>
</evidence>
<evidence type="ECO:0000256" key="3">
    <source>
        <dbReference type="ARBA" id="ARBA00022741"/>
    </source>
</evidence>
<name>A0A812IL21_9DINO</name>
<protein>
    <submittedName>
        <fullName evidence="11">ATP12A protein</fullName>
    </submittedName>
</protein>
<dbReference type="InterPro" id="IPR044492">
    <property type="entry name" value="P_typ_ATPase_HD_dom"/>
</dbReference>
<dbReference type="Gene3D" id="2.70.150.10">
    <property type="entry name" value="Calcium-transporting ATPase, cytoplasmic transduction domain A"/>
    <property type="match status" value="1"/>
</dbReference>
<keyword evidence="12" id="KW-1185">Reference proteome</keyword>
<dbReference type="InterPro" id="IPR008250">
    <property type="entry name" value="ATPase_P-typ_transduc_dom_A_sf"/>
</dbReference>
<gene>
    <name evidence="11" type="primary">ATP12A</name>
    <name evidence="11" type="ORF">SNAT2548_LOCUS4870</name>
</gene>
<organism evidence="11 12">
    <name type="scientific">Symbiodinium natans</name>
    <dbReference type="NCBI Taxonomy" id="878477"/>
    <lineage>
        <taxon>Eukaryota</taxon>
        <taxon>Sar</taxon>
        <taxon>Alveolata</taxon>
        <taxon>Dinophyceae</taxon>
        <taxon>Suessiales</taxon>
        <taxon>Symbiodiniaceae</taxon>
        <taxon>Symbiodinium</taxon>
    </lineage>
</organism>
<keyword evidence="3" id="KW-0547">Nucleotide-binding</keyword>
<dbReference type="EMBL" id="CAJNDS010000302">
    <property type="protein sequence ID" value="CAE7041300.1"/>
    <property type="molecule type" value="Genomic_DNA"/>
</dbReference>
<keyword evidence="6 8" id="KW-1133">Transmembrane helix</keyword>
<evidence type="ECO:0000256" key="5">
    <source>
        <dbReference type="ARBA" id="ARBA00022967"/>
    </source>
</evidence>
<accession>A0A812IL21</accession>
<feature type="transmembrane region" description="Helical" evidence="8">
    <location>
        <begin position="739"/>
        <end position="762"/>
    </location>
</feature>
<dbReference type="GO" id="GO:0036376">
    <property type="term" value="P:sodium ion export across plasma membrane"/>
    <property type="evidence" value="ECO:0007669"/>
    <property type="project" value="TreeGrafter"/>
</dbReference>
<comment type="caution">
    <text evidence="11">The sequence shown here is derived from an EMBL/GenBank/DDBJ whole genome shotgun (WGS) entry which is preliminary data.</text>
</comment>
<dbReference type="PANTHER" id="PTHR43294">
    <property type="entry name" value="SODIUM/POTASSIUM-TRANSPORTING ATPASE SUBUNIT ALPHA"/>
    <property type="match status" value="1"/>
</dbReference>
<evidence type="ECO:0000256" key="1">
    <source>
        <dbReference type="ARBA" id="ARBA00004141"/>
    </source>
</evidence>
<dbReference type="GO" id="GO:1990573">
    <property type="term" value="P:potassium ion import across plasma membrane"/>
    <property type="evidence" value="ECO:0007669"/>
    <property type="project" value="TreeGrafter"/>
</dbReference>
<dbReference type="GO" id="GO:0030007">
    <property type="term" value="P:intracellular potassium ion homeostasis"/>
    <property type="evidence" value="ECO:0007669"/>
    <property type="project" value="TreeGrafter"/>
</dbReference>
<dbReference type="Proteomes" id="UP000604046">
    <property type="component" value="Unassembled WGS sequence"/>
</dbReference>
<dbReference type="InterPro" id="IPR059000">
    <property type="entry name" value="ATPase_P-type_domA"/>
</dbReference>
<dbReference type="InterPro" id="IPR006068">
    <property type="entry name" value="ATPase_P-typ_cation-transptr_C"/>
</dbReference>
<dbReference type="NCBIfam" id="TIGR01494">
    <property type="entry name" value="ATPase_P-type"/>
    <property type="match status" value="2"/>
</dbReference>
<dbReference type="Pfam" id="PF00122">
    <property type="entry name" value="E1-E2_ATPase"/>
    <property type="match status" value="1"/>
</dbReference>
<comment type="subcellular location">
    <subcellularLocation>
        <location evidence="1">Membrane</location>
        <topology evidence="1">Multi-pass membrane protein</topology>
    </subcellularLocation>
</comment>
<dbReference type="GO" id="GO:0006883">
    <property type="term" value="P:intracellular sodium ion homeostasis"/>
    <property type="evidence" value="ECO:0007669"/>
    <property type="project" value="TreeGrafter"/>
</dbReference>
<keyword evidence="4" id="KW-0067">ATP-binding</keyword>
<dbReference type="SUPFAM" id="SSF81660">
    <property type="entry name" value="Metal cation-transporting ATPase, ATP-binding domain N"/>
    <property type="match status" value="1"/>
</dbReference>
<dbReference type="GO" id="GO:0005524">
    <property type="term" value="F:ATP binding"/>
    <property type="evidence" value="ECO:0007669"/>
    <property type="project" value="UniProtKB-KW"/>
</dbReference>
<dbReference type="Gene3D" id="3.40.50.1000">
    <property type="entry name" value="HAD superfamily/HAD-like"/>
    <property type="match status" value="1"/>
</dbReference>